<sequence>MPASRTTYSCSCSSCGYHREFLEKSKAKRARNYHKYQKPSHDASVHSHSGQLSGREASKLQYWTYERSYEFERNYEWWMWFYQFR</sequence>
<name>A0A2A5QP43_9EURY</name>
<reference evidence="1 2" key="1">
    <citation type="submission" date="2017-09" db="EMBL/GenBank/DDBJ databases">
        <title>Genome sequences of Natrinema ejinorence JCM 13890T.</title>
        <authorList>
            <person name="Roh S.W."/>
            <person name="Kim Y.B."/>
            <person name="Kim J.Y."/>
        </authorList>
    </citation>
    <scope>NUCLEOTIDE SEQUENCE [LARGE SCALE GENOMIC DNA]</scope>
    <source>
        <strain evidence="1 2">JCM 13890</strain>
    </source>
</reference>
<evidence type="ECO:0000313" key="1">
    <source>
        <dbReference type="EMBL" id="PCR88616.1"/>
    </source>
</evidence>
<dbReference type="Proteomes" id="UP000219689">
    <property type="component" value="Unassembled WGS sequence"/>
</dbReference>
<protein>
    <submittedName>
        <fullName evidence="1">Uncharacterized protein</fullName>
    </submittedName>
</protein>
<dbReference type="EMBL" id="NXNI01000003">
    <property type="protein sequence ID" value="PCR88616.1"/>
    <property type="molecule type" value="Genomic_DNA"/>
</dbReference>
<comment type="caution">
    <text evidence="1">The sequence shown here is derived from an EMBL/GenBank/DDBJ whole genome shotgun (WGS) entry which is preliminary data.</text>
</comment>
<accession>A0A2A5QP43</accession>
<organism evidence="1 2">
    <name type="scientific">Natrinema ejinorense</name>
    <dbReference type="NCBI Taxonomy" id="373386"/>
    <lineage>
        <taxon>Archaea</taxon>
        <taxon>Methanobacteriati</taxon>
        <taxon>Methanobacteriota</taxon>
        <taxon>Stenosarchaea group</taxon>
        <taxon>Halobacteria</taxon>
        <taxon>Halobacteriales</taxon>
        <taxon>Natrialbaceae</taxon>
        <taxon>Natrinema</taxon>
    </lineage>
</organism>
<keyword evidence="2" id="KW-1185">Reference proteome</keyword>
<dbReference type="AlphaFoldDB" id="A0A2A5QP43"/>
<gene>
    <name evidence="1" type="ORF">CP557_21515</name>
</gene>
<evidence type="ECO:0000313" key="2">
    <source>
        <dbReference type="Proteomes" id="UP000219689"/>
    </source>
</evidence>
<proteinExistence type="predicted"/>